<name>A0AAN9ST32_PSOTE</name>
<sequence length="92" mass="9996">MDSKSSLTRCTLPSFYEPLLILNFVREGTGRNERFPVTKASRHNQKEGVTLTESNHGPLVVEGYPGNNILEAEVDDGKSSFAANSVISDLAA</sequence>
<dbReference type="AlphaFoldDB" id="A0AAN9ST32"/>
<gene>
    <name evidence="1" type="ORF">VNO78_07310</name>
</gene>
<accession>A0AAN9ST32</accession>
<evidence type="ECO:0000313" key="1">
    <source>
        <dbReference type="EMBL" id="KAK7405703.1"/>
    </source>
</evidence>
<evidence type="ECO:0000313" key="2">
    <source>
        <dbReference type="Proteomes" id="UP001386955"/>
    </source>
</evidence>
<keyword evidence="2" id="KW-1185">Reference proteome</keyword>
<dbReference type="EMBL" id="JAYMYS010000002">
    <property type="protein sequence ID" value="KAK7405703.1"/>
    <property type="molecule type" value="Genomic_DNA"/>
</dbReference>
<organism evidence="1 2">
    <name type="scientific">Psophocarpus tetragonolobus</name>
    <name type="common">Winged bean</name>
    <name type="synonym">Dolichos tetragonolobus</name>
    <dbReference type="NCBI Taxonomy" id="3891"/>
    <lineage>
        <taxon>Eukaryota</taxon>
        <taxon>Viridiplantae</taxon>
        <taxon>Streptophyta</taxon>
        <taxon>Embryophyta</taxon>
        <taxon>Tracheophyta</taxon>
        <taxon>Spermatophyta</taxon>
        <taxon>Magnoliopsida</taxon>
        <taxon>eudicotyledons</taxon>
        <taxon>Gunneridae</taxon>
        <taxon>Pentapetalae</taxon>
        <taxon>rosids</taxon>
        <taxon>fabids</taxon>
        <taxon>Fabales</taxon>
        <taxon>Fabaceae</taxon>
        <taxon>Papilionoideae</taxon>
        <taxon>50 kb inversion clade</taxon>
        <taxon>NPAAA clade</taxon>
        <taxon>indigoferoid/millettioid clade</taxon>
        <taxon>Phaseoleae</taxon>
        <taxon>Psophocarpus</taxon>
    </lineage>
</organism>
<dbReference type="Proteomes" id="UP001386955">
    <property type="component" value="Unassembled WGS sequence"/>
</dbReference>
<comment type="caution">
    <text evidence="1">The sequence shown here is derived from an EMBL/GenBank/DDBJ whole genome shotgun (WGS) entry which is preliminary data.</text>
</comment>
<proteinExistence type="predicted"/>
<protein>
    <submittedName>
        <fullName evidence="1">Uncharacterized protein</fullName>
    </submittedName>
</protein>
<reference evidence="1 2" key="1">
    <citation type="submission" date="2024-01" db="EMBL/GenBank/DDBJ databases">
        <title>The genomes of 5 underutilized Papilionoideae crops provide insights into root nodulation and disease resistanc.</title>
        <authorList>
            <person name="Jiang F."/>
        </authorList>
    </citation>
    <scope>NUCLEOTIDE SEQUENCE [LARGE SCALE GENOMIC DNA]</scope>
    <source>
        <strain evidence="1">DUOXIRENSHENG_FW03</strain>
        <tissue evidence="1">Leaves</tissue>
    </source>
</reference>